<dbReference type="PANTHER" id="PTHR43176">
    <property type="entry name" value="3-HYDROXYISOBUTYRYL-COA HYDROLASE-RELATED"/>
    <property type="match status" value="1"/>
</dbReference>
<evidence type="ECO:0000256" key="4">
    <source>
        <dbReference type="ARBA" id="ARBA00016714"/>
    </source>
</evidence>
<dbReference type="SUPFAM" id="SSF52096">
    <property type="entry name" value="ClpP/crotonase"/>
    <property type="match status" value="1"/>
</dbReference>
<dbReference type="Proteomes" id="UP001153620">
    <property type="component" value="Chromosome 4"/>
</dbReference>
<feature type="domain" description="Enoyl-CoA hydratase/isomerase" evidence="8">
    <location>
        <begin position="23"/>
        <end position="179"/>
    </location>
</feature>
<protein>
    <recommendedName>
        <fullName evidence="4">3-hydroxyisobutyryl-CoA hydrolase, mitochondrial</fullName>
        <ecNumber evidence="3">3.1.2.4</ecNumber>
    </recommendedName>
    <alternativeName>
        <fullName evidence="7">3-hydroxyisobutyryl-coenzyme A hydrolase</fullName>
    </alternativeName>
</protein>
<dbReference type="GO" id="GO:0006574">
    <property type="term" value="P:L-valine catabolic process"/>
    <property type="evidence" value="ECO:0007669"/>
    <property type="project" value="TreeGrafter"/>
</dbReference>
<keyword evidence="5" id="KW-0378">Hydrolase</keyword>
<dbReference type="CDD" id="cd06558">
    <property type="entry name" value="crotonase-like"/>
    <property type="match status" value="1"/>
</dbReference>
<dbReference type="Pfam" id="PF16113">
    <property type="entry name" value="ECH_2"/>
    <property type="match status" value="1"/>
</dbReference>
<dbReference type="InterPro" id="IPR029045">
    <property type="entry name" value="ClpP/crotonase-like_dom_sf"/>
</dbReference>
<dbReference type="PANTHER" id="PTHR43176:SF3">
    <property type="entry name" value="3-HYDROXYISOBUTYRYL-COA HYDROLASE, MITOCHONDRIAL"/>
    <property type="match status" value="1"/>
</dbReference>
<comment type="catalytic activity">
    <reaction evidence="1">
        <text>3-hydroxy-2-methylpropanoyl-CoA + H2O = 3-hydroxy-2-methylpropanoate + CoA + H(+)</text>
        <dbReference type="Rhea" id="RHEA:20888"/>
        <dbReference type="ChEBI" id="CHEBI:11805"/>
        <dbReference type="ChEBI" id="CHEBI:15377"/>
        <dbReference type="ChEBI" id="CHEBI:15378"/>
        <dbReference type="ChEBI" id="CHEBI:57287"/>
        <dbReference type="ChEBI" id="CHEBI:57340"/>
        <dbReference type="EC" id="3.1.2.4"/>
    </reaction>
</comment>
<comment type="similarity">
    <text evidence="2">Belongs to the enoyl-CoA hydratase/isomerase family.</text>
</comment>
<organism evidence="9 10">
    <name type="scientific">Chironomus riparius</name>
    <dbReference type="NCBI Taxonomy" id="315576"/>
    <lineage>
        <taxon>Eukaryota</taxon>
        <taxon>Metazoa</taxon>
        <taxon>Ecdysozoa</taxon>
        <taxon>Arthropoda</taxon>
        <taxon>Hexapoda</taxon>
        <taxon>Insecta</taxon>
        <taxon>Pterygota</taxon>
        <taxon>Neoptera</taxon>
        <taxon>Endopterygota</taxon>
        <taxon>Diptera</taxon>
        <taxon>Nematocera</taxon>
        <taxon>Chironomoidea</taxon>
        <taxon>Chironomidae</taxon>
        <taxon>Chironominae</taxon>
        <taxon>Chironomus</taxon>
    </lineage>
</organism>
<evidence type="ECO:0000256" key="3">
    <source>
        <dbReference type="ARBA" id="ARBA00011915"/>
    </source>
</evidence>
<dbReference type="EC" id="3.1.2.4" evidence="3"/>
<dbReference type="InterPro" id="IPR032259">
    <property type="entry name" value="HIBYL-CoA-H"/>
</dbReference>
<proteinExistence type="inferred from homology"/>
<gene>
    <name evidence="9" type="ORF">CHIRRI_LOCUS13620</name>
</gene>
<evidence type="ECO:0000313" key="9">
    <source>
        <dbReference type="EMBL" id="CAG9810808.1"/>
    </source>
</evidence>
<evidence type="ECO:0000259" key="8">
    <source>
        <dbReference type="Pfam" id="PF16113"/>
    </source>
</evidence>
<dbReference type="OrthoDB" id="16820at2759"/>
<sequence length="338" mass="38038">MIPRVSKAVQSNHVLVKEVKNAAIVTLNRPEKMNTFTPWMPKQIYNTLKDLESSNNKLVVIQGAGNRAFCAGIDLGEFLKNKTTDSVMDIQIYASNSMDLISSYKKPYVALLDKIVMGGGCFFSMSSKYRIATERTTFAMPETEIGLFTNAGASYFLPRLKNNLGYYIGLAGSVVECQDDHEVEKAILQFSTEPICKDTELDEILPKIDKCFNADSVEEIMDNLNVEGSDWAKQVAKKLNRMSPTSVKICHRLIKLGSNLTLQEGLTVEHILAYNIGLRYSHDFQEGIRALIIDKDMKPQWNPKTLKDVTQEHVDMFFGPLPDDMELTFKSNVKKSKS</sequence>
<dbReference type="EMBL" id="OU895880">
    <property type="protein sequence ID" value="CAG9810808.1"/>
    <property type="molecule type" value="Genomic_DNA"/>
</dbReference>
<evidence type="ECO:0000256" key="7">
    <source>
        <dbReference type="ARBA" id="ARBA00031181"/>
    </source>
</evidence>
<keyword evidence="10" id="KW-1185">Reference proteome</keyword>
<dbReference type="GO" id="GO:0003860">
    <property type="term" value="F:3-hydroxyisobutyryl-CoA hydrolase activity"/>
    <property type="evidence" value="ECO:0007669"/>
    <property type="project" value="UniProtKB-EC"/>
</dbReference>
<evidence type="ECO:0000256" key="5">
    <source>
        <dbReference type="ARBA" id="ARBA00022801"/>
    </source>
</evidence>
<accession>A0A9N9S5I3</accession>
<reference evidence="9" key="2">
    <citation type="submission" date="2022-10" db="EMBL/GenBank/DDBJ databases">
        <authorList>
            <consortium name="ENA_rothamsted_submissions"/>
            <consortium name="culmorum"/>
            <person name="King R."/>
        </authorList>
    </citation>
    <scope>NUCLEOTIDE SEQUENCE</scope>
</reference>
<name>A0A9N9S5I3_9DIPT</name>
<reference evidence="9" key="1">
    <citation type="submission" date="2022-01" db="EMBL/GenBank/DDBJ databases">
        <authorList>
            <person name="King R."/>
        </authorList>
    </citation>
    <scope>NUCLEOTIDE SEQUENCE</scope>
</reference>
<dbReference type="AlphaFoldDB" id="A0A9N9S5I3"/>
<dbReference type="InterPro" id="IPR045004">
    <property type="entry name" value="ECH_dom"/>
</dbReference>
<evidence type="ECO:0000313" key="10">
    <source>
        <dbReference type="Proteomes" id="UP001153620"/>
    </source>
</evidence>
<dbReference type="Gene3D" id="3.90.226.10">
    <property type="entry name" value="2-enoyl-CoA Hydratase, Chain A, domain 1"/>
    <property type="match status" value="1"/>
</dbReference>
<evidence type="ECO:0000256" key="1">
    <source>
        <dbReference type="ARBA" id="ARBA00001709"/>
    </source>
</evidence>
<evidence type="ECO:0000256" key="6">
    <source>
        <dbReference type="ARBA" id="ARBA00024871"/>
    </source>
</evidence>
<evidence type="ECO:0000256" key="2">
    <source>
        <dbReference type="ARBA" id="ARBA00005254"/>
    </source>
</evidence>
<comment type="function">
    <text evidence="6">Hydrolyzes 3-hydroxyisobutyryl-CoA (HIBYL-CoA), a saline catabolite. Has high activity toward isobutyryl-CoA. Could be an isobutyryl-CoA dehydrogenase that functions in valine catabolism. Also hydrolyzes 3-hydroxypropanoyl-CoA.</text>
</comment>